<evidence type="ECO:0000313" key="2">
    <source>
        <dbReference type="EMBL" id="RIY03504.1"/>
    </source>
</evidence>
<accession>A0A3A1WR23</accession>
<dbReference type="RefSeq" id="WP_119538162.1">
    <property type="nucleotide sequence ID" value="NZ_QYRN01000001.1"/>
</dbReference>
<dbReference type="EMBL" id="QYRN01000001">
    <property type="protein sequence ID" value="RIY03504.1"/>
    <property type="molecule type" value="Genomic_DNA"/>
</dbReference>
<evidence type="ECO:0000313" key="3">
    <source>
        <dbReference type="Proteomes" id="UP000265750"/>
    </source>
</evidence>
<reference evidence="3" key="1">
    <citation type="submission" date="2018-09" db="EMBL/GenBank/DDBJ databases">
        <authorList>
            <person name="Tuo L."/>
        </authorList>
    </citation>
    <scope>NUCLEOTIDE SEQUENCE [LARGE SCALE GENOMIC DNA]</scope>
    <source>
        <strain evidence="3">M2BS4Y-1</strain>
    </source>
</reference>
<name>A0A3A1WR23_9HYPH</name>
<gene>
    <name evidence="2" type="ORF">D3218_01730</name>
</gene>
<organism evidence="2 3">
    <name type="scientific">Aureimonas flava</name>
    <dbReference type="NCBI Taxonomy" id="2320271"/>
    <lineage>
        <taxon>Bacteria</taxon>
        <taxon>Pseudomonadati</taxon>
        <taxon>Pseudomonadota</taxon>
        <taxon>Alphaproteobacteria</taxon>
        <taxon>Hyphomicrobiales</taxon>
        <taxon>Aurantimonadaceae</taxon>
        <taxon>Aureimonas</taxon>
    </lineage>
</organism>
<dbReference type="Proteomes" id="UP000265750">
    <property type="component" value="Unassembled WGS sequence"/>
</dbReference>
<feature type="compositionally biased region" description="Basic and acidic residues" evidence="1">
    <location>
        <begin position="80"/>
        <end position="89"/>
    </location>
</feature>
<keyword evidence="3" id="KW-1185">Reference proteome</keyword>
<evidence type="ECO:0000256" key="1">
    <source>
        <dbReference type="SAM" id="MobiDB-lite"/>
    </source>
</evidence>
<dbReference type="AlphaFoldDB" id="A0A3A1WR23"/>
<proteinExistence type="predicted"/>
<comment type="caution">
    <text evidence="2">The sequence shown here is derived from an EMBL/GenBank/DDBJ whole genome shotgun (WGS) entry which is preliminary data.</text>
</comment>
<sequence>MNNIARRLRRLEDEQGGDSRILVVFSGGATTQEVHDMLRRDHGITVSPRDELVHFATIYEDEDGNPDPNPAPPRYVPTREVGDFSRGRR</sequence>
<protein>
    <submittedName>
        <fullName evidence="2">Uncharacterized protein</fullName>
    </submittedName>
</protein>
<feature type="region of interest" description="Disordered" evidence="1">
    <location>
        <begin position="59"/>
        <end position="89"/>
    </location>
</feature>